<evidence type="ECO:0008006" key="4">
    <source>
        <dbReference type="Google" id="ProtNLM"/>
    </source>
</evidence>
<dbReference type="PANTHER" id="PTHR48419:SF1">
    <property type="entry name" value="SULFOTRANSFERASE DOMAIN-CONTAINING PROTEIN"/>
    <property type="match status" value="1"/>
</dbReference>
<protein>
    <recommendedName>
        <fullName evidence="4">Sulfotransferase family protein</fullName>
    </recommendedName>
</protein>
<accession>S4AZC8</accession>
<evidence type="ECO:0000313" key="2">
    <source>
        <dbReference type="EMBL" id="EPH46692.1"/>
    </source>
</evidence>
<evidence type="ECO:0000256" key="1">
    <source>
        <dbReference type="SAM" id="MobiDB-lite"/>
    </source>
</evidence>
<dbReference type="PATRIC" id="fig|1286094.4.peg.242"/>
<dbReference type="AlphaFoldDB" id="S4AZC8"/>
<gene>
    <name evidence="2" type="ORF">STRAU_0245</name>
</gene>
<proteinExistence type="predicted"/>
<sequence>MKEHPMATASSTAHSDGRDGGPVRNAHTRLAARLSDCYDTRLVLVSPPRTGSTPVARLLWQHSALTHHCHEPFEASYWGDGRDGGVTASLSTPMRVADGRRVPLADVPSGAGLLLKEMSFQLDADQFHYLAALRTAPLVFVIRNPVLSTTSRLRIVRELYGRDTFRAFESGWQSVDEQIRLCRTHEIPYVIVDSDDLRKEPVAVGQALFKALGLPWEAGTEEWEPRPGMQLVSPEVGSLMSEKRQADDPFYRRVLSSKGIQSADAVDWHEQDALIAKAGLTDHVAVWKETHARLRADPRLIGLP</sequence>
<comment type="caution">
    <text evidence="2">The sequence shown here is derived from an EMBL/GenBank/DDBJ whole genome shotgun (WGS) entry which is preliminary data.</text>
</comment>
<dbReference type="Proteomes" id="UP000014629">
    <property type="component" value="Unassembled WGS sequence"/>
</dbReference>
<evidence type="ECO:0000313" key="3">
    <source>
        <dbReference type="Proteomes" id="UP000014629"/>
    </source>
</evidence>
<feature type="region of interest" description="Disordered" evidence="1">
    <location>
        <begin position="1"/>
        <end position="24"/>
    </location>
</feature>
<dbReference type="Gene3D" id="3.40.50.300">
    <property type="entry name" value="P-loop containing nucleotide triphosphate hydrolases"/>
    <property type="match status" value="1"/>
</dbReference>
<keyword evidence="3" id="KW-1185">Reference proteome</keyword>
<dbReference type="SUPFAM" id="SSF52540">
    <property type="entry name" value="P-loop containing nucleoside triphosphate hydrolases"/>
    <property type="match status" value="1"/>
</dbReference>
<dbReference type="InterPro" id="IPR027417">
    <property type="entry name" value="P-loop_NTPase"/>
</dbReference>
<dbReference type="InterPro" id="IPR053226">
    <property type="entry name" value="Pyrrolopyrazine_biosynth_F"/>
</dbReference>
<organism evidence="2 3">
    <name type="scientific">Streptomyces aurantiacus JA 4570</name>
    <dbReference type="NCBI Taxonomy" id="1286094"/>
    <lineage>
        <taxon>Bacteria</taxon>
        <taxon>Bacillati</taxon>
        <taxon>Actinomycetota</taxon>
        <taxon>Actinomycetes</taxon>
        <taxon>Kitasatosporales</taxon>
        <taxon>Streptomycetaceae</taxon>
        <taxon>Streptomyces</taxon>
        <taxon>Streptomyces aurantiacus group</taxon>
    </lineage>
</organism>
<name>S4AZC8_9ACTN</name>
<dbReference type="EMBL" id="AOPZ01000008">
    <property type="protein sequence ID" value="EPH46692.1"/>
    <property type="molecule type" value="Genomic_DNA"/>
</dbReference>
<reference evidence="2 3" key="1">
    <citation type="submission" date="2013-02" db="EMBL/GenBank/DDBJ databases">
        <title>Draft Genome Sequence of Streptomyces aurantiacus, Which Produces Setomimycin.</title>
        <authorList>
            <person name="Gruening B.A."/>
            <person name="Praeg A."/>
            <person name="Erxleben A."/>
            <person name="Guenther S."/>
            <person name="Mueller M."/>
        </authorList>
    </citation>
    <scope>NUCLEOTIDE SEQUENCE [LARGE SCALE GENOMIC DNA]</scope>
    <source>
        <strain evidence="2 3">JA 4570</strain>
    </source>
</reference>
<dbReference type="PANTHER" id="PTHR48419">
    <property type="entry name" value="SULFOTRANSFERASE DOMAIN-CONTAINING PROTEIN"/>
    <property type="match status" value="1"/>
</dbReference>